<keyword evidence="3" id="KW-1133">Transmembrane helix</keyword>
<accession>A0ABQ4WRA3</accession>
<keyword evidence="1" id="KW-0863">Zinc-finger</keyword>
<organism evidence="5 6">
    <name type="scientific">Tanacetum coccineum</name>
    <dbReference type="NCBI Taxonomy" id="301880"/>
    <lineage>
        <taxon>Eukaryota</taxon>
        <taxon>Viridiplantae</taxon>
        <taxon>Streptophyta</taxon>
        <taxon>Embryophyta</taxon>
        <taxon>Tracheophyta</taxon>
        <taxon>Spermatophyta</taxon>
        <taxon>Magnoliopsida</taxon>
        <taxon>eudicotyledons</taxon>
        <taxon>Gunneridae</taxon>
        <taxon>Pentapetalae</taxon>
        <taxon>asterids</taxon>
        <taxon>campanulids</taxon>
        <taxon>Asterales</taxon>
        <taxon>Asteraceae</taxon>
        <taxon>Asteroideae</taxon>
        <taxon>Anthemideae</taxon>
        <taxon>Anthemidinae</taxon>
        <taxon>Tanacetum</taxon>
    </lineage>
</organism>
<comment type="caution">
    <text evidence="5">The sequence shown here is derived from an EMBL/GenBank/DDBJ whole genome shotgun (WGS) entry which is preliminary data.</text>
</comment>
<evidence type="ECO:0000313" key="5">
    <source>
        <dbReference type="EMBL" id="GJS55435.1"/>
    </source>
</evidence>
<keyword evidence="1" id="KW-0862">Zinc</keyword>
<reference evidence="5" key="1">
    <citation type="journal article" date="2022" name="Int. J. Mol. Sci.">
        <title>Draft Genome of Tanacetum Coccineum: Genomic Comparison of Closely Related Tanacetum-Family Plants.</title>
        <authorList>
            <person name="Yamashiro T."/>
            <person name="Shiraishi A."/>
            <person name="Nakayama K."/>
            <person name="Satake H."/>
        </authorList>
    </citation>
    <scope>NUCLEOTIDE SEQUENCE</scope>
</reference>
<dbReference type="EMBL" id="BQNB010008868">
    <property type="protein sequence ID" value="GJS55435.1"/>
    <property type="molecule type" value="Genomic_DNA"/>
</dbReference>
<proteinExistence type="predicted"/>
<gene>
    <name evidence="5" type="ORF">Tco_0628797</name>
</gene>
<keyword evidence="1" id="KW-0479">Metal-binding</keyword>
<keyword evidence="6" id="KW-1185">Reference proteome</keyword>
<dbReference type="SUPFAM" id="SSF57756">
    <property type="entry name" value="Retrovirus zinc finger-like domains"/>
    <property type="match status" value="1"/>
</dbReference>
<sequence length="239" mass="25812">MMVMGSVGGGGGGGVGVGVGVGVGGVGVGGEIMVRFWRYISMRLERSWRDKWVVCIQKVMRVGVMVLLEMHFLSKLMIVDKIKDDEEDGVVRYEEDEGFYSGGGSQKQKKETVRILSTGAGSISGRRSVIDMGPPLIEKGPPPGGRPGEKNSYAAGTLGTRANTSGIGGNYSGQQRVVKCFNCQGEGHMARQCPKPKRKRDATWFREKVLLVEHWLGIVDGLDGTERGYQGRCLGEVVS</sequence>
<evidence type="ECO:0000256" key="3">
    <source>
        <dbReference type="SAM" id="Phobius"/>
    </source>
</evidence>
<evidence type="ECO:0000256" key="2">
    <source>
        <dbReference type="SAM" id="MobiDB-lite"/>
    </source>
</evidence>
<evidence type="ECO:0000259" key="4">
    <source>
        <dbReference type="PROSITE" id="PS50158"/>
    </source>
</evidence>
<evidence type="ECO:0000256" key="1">
    <source>
        <dbReference type="PROSITE-ProRule" id="PRU00047"/>
    </source>
</evidence>
<name>A0ABQ4WRA3_9ASTR</name>
<dbReference type="PROSITE" id="PS50158">
    <property type="entry name" value="ZF_CCHC"/>
    <property type="match status" value="1"/>
</dbReference>
<feature type="region of interest" description="Disordered" evidence="2">
    <location>
        <begin position="131"/>
        <end position="150"/>
    </location>
</feature>
<dbReference type="Pfam" id="PF00098">
    <property type="entry name" value="zf-CCHC"/>
    <property type="match status" value="1"/>
</dbReference>
<dbReference type="InterPro" id="IPR036875">
    <property type="entry name" value="Znf_CCHC_sf"/>
</dbReference>
<keyword evidence="3" id="KW-0812">Transmembrane</keyword>
<protein>
    <submittedName>
        <fullName evidence="5">Integrase, catalytic region, zinc finger, CCHC-type containing protein</fullName>
    </submittedName>
</protein>
<reference evidence="5" key="2">
    <citation type="submission" date="2022-01" db="EMBL/GenBank/DDBJ databases">
        <authorList>
            <person name="Yamashiro T."/>
            <person name="Shiraishi A."/>
            <person name="Satake H."/>
            <person name="Nakayama K."/>
        </authorList>
    </citation>
    <scope>NUCLEOTIDE SEQUENCE</scope>
</reference>
<dbReference type="Gene3D" id="4.10.60.10">
    <property type="entry name" value="Zinc finger, CCHC-type"/>
    <property type="match status" value="1"/>
</dbReference>
<dbReference type="SMART" id="SM00343">
    <property type="entry name" value="ZnF_C2HC"/>
    <property type="match status" value="1"/>
</dbReference>
<dbReference type="InterPro" id="IPR001878">
    <property type="entry name" value="Znf_CCHC"/>
</dbReference>
<feature type="transmembrane region" description="Helical" evidence="3">
    <location>
        <begin position="12"/>
        <end position="37"/>
    </location>
</feature>
<dbReference type="Proteomes" id="UP001151760">
    <property type="component" value="Unassembled WGS sequence"/>
</dbReference>
<keyword evidence="3" id="KW-0472">Membrane</keyword>
<feature type="domain" description="CCHC-type" evidence="4">
    <location>
        <begin position="179"/>
        <end position="195"/>
    </location>
</feature>
<evidence type="ECO:0000313" key="6">
    <source>
        <dbReference type="Proteomes" id="UP001151760"/>
    </source>
</evidence>